<dbReference type="EMBL" id="AKHW03000895">
    <property type="protein sequence ID" value="KYO44111.1"/>
    <property type="molecule type" value="Genomic_DNA"/>
</dbReference>
<evidence type="ECO:0000313" key="1">
    <source>
        <dbReference type="EMBL" id="KYO44111.1"/>
    </source>
</evidence>
<organism evidence="1 2">
    <name type="scientific">Alligator mississippiensis</name>
    <name type="common">American alligator</name>
    <dbReference type="NCBI Taxonomy" id="8496"/>
    <lineage>
        <taxon>Eukaryota</taxon>
        <taxon>Metazoa</taxon>
        <taxon>Chordata</taxon>
        <taxon>Craniata</taxon>
        <taxon>Vertebrata</taxon>
        <taxon>Euteleostomi</taxon>
        <taxon>Archelosauria</taxon>
        <taxon>Archosauria</taxon>
        <taxon>Crocodylia</taxon>
        <taxon>Alligatoridae</taxon>
        <taxon>Alligatorinae</taxon>
        <taxon>Alligator</taxon>
    </lineage>
</organism>
<reference evidence="1 2" key="1">
    <citation type="journal article" date="2012" name="Genome Biol.">
        <title>Sequencing three crocodilian genomes to illuminate the evolution of archosaurs and amniotes.</title>
        <authorList>
            <person name="St John J.A."/>
            <person name="Braun E.L."/>
            <person name="Isberg S.R."/>
            <person name="Miles L.G."/>
            <person name="Chong A.Y."/>
            <person name="Gongora J."/>
            <person name="Dalzell P."/>
            <person name="Moran C."/>
            <person name="Bed'hom B."/>
            <person name="Abzhanov A."/>
            <person name="Burgess S.C."/>
            <person name="Cooksey A.M."/>
            <person name="Castoe T.A."/>
            <person name="Crawford N.G."/>
            <person name="Densmore L.D."/>
            <person name="Drew J.C."/>
            <person name="Edwards S.V."/>
            <person name="Faircloth B.C."/>
            <person name="Fujita M.K."/>
            <person name="Greenwold M.J."/>
            <person name="Hoffmann F.G."/>
            <person name="Howard J.M."/>
            <person name="Iguchi T."/>
            <person name="Janes D.E."/>
            <person name="Khan S.Y."/>
            <person name="Kohno S."/>
            <person name="de Koning A.J."/>
            <person name="Lance S.L."/>
            <person name="McCarthy F.M."/>
            <person name="McCormack J.E."/>
            <person name="Merchant M.E."/>
            <person name="Peterson D.G."/>
            <person name="Pollock D.D."/>
            <person name="Pourmand N."/>
            <person name="Raney B.J."/>
            <person name="Roessler K.A."/>
            <person name="Sanford J.R."/>
            <person name="Sawyer R.H."/>
            <person name="Schmidt C.J."/>
            <person name="Triplett E.W."/>
            <person name="Tuberville T.D."/>
            <person name="Venegas-Anaya M."/>
            <person name="Howard J.T."/>
            <person name="Jarvis E.D."/>
            <person name="Guillette L.J.Jr."/>
            <person name="Glenn T.C."/>
            <person name="Green R.E."/>
            <person name="Ray D.A."/>
        </authorList>
    </citation>
    <scope>NUCLEOTIDE SEQUENCE [LARGE SCALE GENOMIC DNA]</scope>
    <source>
        <strain evidence="1">KSC_2009_1</strain>
    </source>
</reference>
<keyword evidence="2" id="KW-1185">Reference proteome</keyword>
<protein>
    <submittedName>
        <fullName evidence="1">Uncharacterized protein</fullName>
    </submittedName>
</protein>
<dbReference type="Proteomes" id="UP000050525">
    <property type="component" value="Unassembled WGS sequence"/>
</dbReference>
<gene>
    <name evidence="1" type="ORF">Y1Q_0009034</name>
</gene>
<comment type="caution">
    <text evidence="1">The sequence shown here is derived from an EMBL/GenBank/DDBJ whole genome shotgun (WGS) entry which is preliminary data.</text>
</comment>
<proteinExistence type="predicted"/>
<sequence length="113" mass="11857">MAKLLPPLPFALTPEGSCCILPLASHQHSADKPIAENDGRFLGVCICAASNISPLQTGGEALCRTELDLLQDGNLAMTRHRSTGAEGETSSQLLPLRIGTGLFPFQGLGCRGL</sequence>
<name>A0A151P4W9_ALLMI</name>
<accession>A0A151P4W9</accession>
<evidence type="ECO:0000313" key="2">
    <source>
        <dbReference type="Proteomes" id="UP000050525"/>
    </source>
</evidence>
<dbReference type="AlphaFoldDB" id="A0A151P4W9"/>